<evidence type="ECO:0000313" key="1">
    <source>
        <dbReference type="EMBL" id="CAG7697836.1"/>
    </source>
</evidence>
<dbReference type="AlphaFoldDB" id="A0A8J2NTW2"/>
<dbReference type="EMBL" id="CAJVCH010025064">
    <property type="protein sequence ID" value="CAG7697836.1"/>
    <property type="molecule type" value="Genomic_DNA"/>
</dbReference>
<dbReference type="Proteomes" id="UP000708208">
    <property type="component" value="Unassembled WGS sequence"/>
</dbReference>
<reference evidence="1" key="1">
    <citation type="submission" date="2021-06" db="EMBL/GenBank/DDBJ databases">
        <authorList>
            <person name="Hodson N. C."/>
            <person name="Mongue J. A."/>
            <person name="Jaron S. K."/>
        </authorList>
    </citation>
    <scope>NUCLEOTIDE SEQUENCE</scope>
</reference>
<accession>A0A8J2NTW2</accession>
<feature type="non-terminal residue" evidence="1">
    <location>
        <position position="1"/>
    </location>
</feature>
<protein>
    <recommendedName>
        <fullName evidence="3">F-box domain-containing protein</fullName>
    </recommendedName>
</protein>
<evidence type="ECO:0008006" key="3">
    <source>
        <dbReference type="Google" id="ProtNLM"/>
    </source>
</evidence>
<comment type="caution">
    <text evidence="1">The sequence shown here is derived from an EMBL/GenBank/DDBJ whole genome shotgun (WGS) entry which is preliminary data.</text>
</comment>
<sequence>VTELFLRGLRDVRLLKTCRLVSKTWNIEASDTLRARSKISLEEASRKFEKFATLMAIKALGPSQNLPSPFQYVHLETPKFTNPNFNEFVLNIPIISLSLDLDLSGAGGMILNQRQLCEVLAANNANITNLGIRARENTGFVLKKNTAMDRMTLTSLKRLKFHDWCNSCTHSEFMQNILNRAS</sequence>
<proteinExistence type="predicted"/>
<organism evidence="1 2">
    <name type="scientific">Allacma fusca</name>
    <dbReference type="NCBI Taxonomy" id="39272"/>
    <lineage>
        <taxon>Eukaryota</taxon>
        <taxon>Metazoa</taxon>
        <taxon>Ecdysozoa</taxon>
        <taxon>Arthropoda</taxon>
        <taxon>Hexapoda</taxon>
        <taxon>Collembola</taxon>
        <taxon>Symphypleona</taxon>
        <taxon>Sminthuridae</taxon>
        <taxon>Allacma</taxon>
    </lineage>
</organism>
<keyword evidence="2" id="KW-1185">Reference proteome</keyword>
<gene>
    <name evidence="1" type="ORF">AFUS01_LOCUS4051</name>
</gene>
<evidence type="ECO:0000313" key="2">
    <source>
        <dbReference type="Proteomes" id="UP000708208"/>
    </source>
</evidence>
<name>A0A8J2NTW2_9HEXA</name>